<feature type="domain" description="ER-bound oxygenase mpaB/mpaB'/Rubber oxygenase catalytic" evidence="1">
    <location>
        <begin position="29"/>
        <end position="271"/>
    </location>
</feature>
<dbReference type="RefSeq" id="WP_387401468.1">
    <property type="nucleotide sequence ID" value="NZ_JBIAMT010000009.1"/>
</dbReference>
<dbReference type="Proteomes" id="UP001601442">
    <property type="component" value="Unassembled WGS sequence"/>
</dbReference>
<accession>A0ABW6PE47</accession>
<reference evidence="2 3" key="1">
    <citation type="submission" date="2024-10" db="EMBL/GenBank/DDBJ databases">
        <title>The Natural Products Discovery Center: Release of the First 8490 Sequenced Strains for Exploring Actinobacteria Biosynthetic Diversity.</title>
        <authorList>
            <person name="Kalkreuter E."/>
            <person name="Kautsar S.A."/>
            <person name="Yang D."/>
            <person name="Bader C.D."/>
            <person name="Teijaro C.N."/>
            <person name="Fluegel L."/>
            <person name="Davis C.M."/>
            <person name="Simpson J.R."/>
            <person name="Lauterbach L."/>
            <person name="Steele A.D."/>
            <person name="Gui C."/>
            <person name="Meng S."/>
            <person name="Li G."/>
            <person name="Viehrig K."/>
            <person name="Ye F."/>
            <person name="Su P."/>
            <person name="Kiefer A.F."/>
            <person name="Nichols A."/>
            <person name="Cepeda A.J."/>
            <person name="Yan W."/>
            <person name="Fan B."/>
            <person name="Jiang Y."/>
            <person name="Adhikari A."/>
            <person name="Zheng C.-J."/>
            <person name="Schuster L."/>
            <person name="Cowan T.M."/>
            <person name="Smanski M.J."/>
            <person name="Chevrette M.G."/>
            <person name="De Carvalho L.P.S."/>
            <person name="Shen B."/>
        </authorList>
    </citation>
    <scope>NUCLEOTIDE SEQUENCE [LARGE SCALE GENOMIC DNA]</scope>
    <source>
        <strain evidence="2 3">NPDC004119</strain>
    </source>
</reference>
<organism evidence="2 3">
    <name type="scientific">Nocardia aobensis</name>
    <dbReference type="NCBI Taxonomy" id="257277"/>
    <lineage>
        <taxon>Bacteria</taxon>
        <taxon>Bacillati</taxon>
        <taxon>Actinomycetota</taxon>
        <taxon>Actinomycetes</taxon>
        <taxon>Mycobacteriales</taxon>
        <taxon>Nocardiaceae</taxon>
        <taxon>Nocardia</taxon>
    </lineage>
</organism>
<keyword evidence="3" id="KW-1185">Reference proteome</keyword>
<protein>
    <submittedName>
        <fullName evidence="2">Oxygenase MpaB family protein</fullName>
    </submittedName>
</protein>
<dbReference type="PANTHER" id="PTHR36151:SF3">
    <property type="entry name" value="ER-BOUND OXYGENASE MPAB_MPAB'_RUBBER OXYGENASE CATALYTIC DOMAIN-CONTAINING PROTEIN"/>
    <property type="match status" value="1"/>
</dbReference>
<gene>
    <name evidence="2" type="ORF">ACFYU5_33945</name>
</gene>
<comment type="caution">
    <text evidence="2">The sequence shown here is derived from an EMBL/GenBank/DDBJ whole genome shotgun (WGS) entry which is preliminary data.</text>
</comment>
<evidence type="ECO:0000313" key="3">
    <source>
        <dbReference type="Proteomes" id="UP001601442"/>
    </source>
</evidence>
<evidence type="ECO:0000313" key="2">
    <source>
        <dbReference type="EMBL" id="MFF0501441.1"/>
    </source>
</evidence>
<name>A0ABW6PE47_9NOCA</name>
<proteinExistence type="predicted"/>
<dbReference type="Pfam" id="PF09995">
    <property type="entry name" value="MPAB_Lcp_cat"/>
    <property type="match status" value="1"/>
</dbReference>
<dbReference type="EMBL" id="JBIAMT010000009">
    <property type="protein sequence ID" value="MFF0501441.1"/>
    <property type="molecule type" value="Genomic_DNA"/>
</dbReference>
<dbReference type="PANTHER" id="PTHR36151">
    <property type="entry name" value="BLR2777 PROTEIN"/>
    <property type="match status" value="1"/>
</dbReference>
<dbReference type="InterPro" id="IPR018713">
    <property type="entry name" value="MPAB/Lcp_cat_dom"/>
</dbReference>
<sequence length="311" mass="35097">MTTASETDIATTDPRHRALAEDVRWFLGSPLAGVFGGLALDQVAYPAIAAAVDRTGRFADNFTDRGIRSFAFGALMSFGDPSDKAAFREELKSLHTQVKGSGRGEFADVRYSALSPELWIWVAVSSLHAVYLSYVYLCGRRLDDEEKEVVYRTVRASLAHLELPSRRGKLPATLAEMFDYYDTVAATELADNEFLRFARRNFIAPPPPALLIPHGLPPALTPLWRLLTTLATRPTIVCSDAVAHPRMRELLGVRQGPRERLEFAVYLALLRLAWRRLPRLLTLEPLAYNRYRYERIRRRYRAVLLDSFAAS</sequence>
<evidence type="ECO:0000259" key="1">
    <source>
        <dbReference type="Pfam" id="PF09995"/>
    </source>
</evidence>